<dbReference type="InterPro" id="IPR036273">
    <property type="entry name" value="CRAL/TRIO_N_dom_sf"/>
</dbReference>
<keyword evidence="2" id="KW-1185">Reference proteome</keyword>
<dbReference type="SUPFAM" id="SSF46938">
    <property type="entry name" value="CRAL/TRIO N-terminal domain"/>
    <property type="match status" value="1"/>
</dbReference>
<dbReference type="Proteomes" id="UP001412067">
    <property type="component" value="Unassembled WGS sequence"/>
</dbReference>
<gene>
    <name evidence="1" type="ORF">KSP40_PGU018474</name>
</gene>
<dbReference type="PANTHER" id="PTHR46277">
    <property type="entry name" value="OS03G0850700 PROTEIN"/>
    <property type="match status" value="1"/>
</dbReference>
<comment type="caution">
    <text evidence="1">The sequence shown here is derived from an EMBL/GenBank/DDBJ whole genome shotgun (WGS) entry which is preliminary data.</text>
</comment>
<dbReference type="EMBL" id="JBBWWR010000002">
    <property type="protein sequence ID" value="KAK8970381.1"/>
    <property type="molecule type" value="Genomic_DNA"/>
</dbReference>
<evidence type="ECO:0008006" key="3">
    <source>
        <dbReference type="Google" id="ProtNLM"/>
    </source>
</evidence>
<dbReference type="Gene3D" id="3.40.525.10">
    <property type="entry name" value="CRAL-TRIO lipid binding domain"/>
    <property type="match status" value="1"/>
</dbReference>
<proteinExistence type="predicted"/>
<accession>A0ABR2N230</accession>
<reference evidence="1 2" key="1">
    <citation type="journal article" date="2022" name="Nat. Plants">
        <title>Genomes of leafy and leafless Platanthera orchids illuminate the evolution of mycoheterotrophy.</title>
        <authorList>
            <person name="Li M.H."/>
            <person name="Liu K.W."/>
            <person name="Li Z."/>
            <person name="Lu H.C."/>
            <person name="Ye Q.L."/>
            <person name="Zhang D."/>
            <person name="Wang J.Y."/>
            <person name="Li Y.F."/>
            <person name="Zhong Z.M."/>
            <person name="Liu X."/>
            <person name="Yu X."/>
            <person name="Liu D.K."/>
            <person name="Tu X.D."/>
            <person name="Liu B."/>
            <person name="Hao Y."/>
            <person name="Liao X.Y."/>
            <person name="Jiang Y.T."/>
            <person name="Sun W.H."/>
            <person name="Chen J."/>
            <person name="Chen Y.Q."/>
            <person name="Ai Y."/>
            <person name="Zhai J.W."/>
            <person name="Wu S.S."/>
            <person name="Zhou Z."/>
            <person name="Hsiao Y.Y."/>
            <person name="Wu W.L."/>
            <person name="Chen Y.Y."/>
            <person name="Lin Y.F."/>
            <person name="Hsu J.L."/>
            <person name="Li C.Y."/>
            <person name="Wang Z.W."/>
            <person name="Zhao X."/>
            <person name="Zhong W.Y."/>
            <person name="Ma X.K."/>
            <person name="Ma L."/>
            <person name="Huang J."/>
            <person name="Chen G.Z."/>
            <person name="Huang M.Z."/>
            <person name="Huang L."/>
            <person name="Peng D.H."/>
            <person name="Luo Y.B."/>
            <person name="Zou S.Q."/>
            <person name="Chen S.P."/>
            <person name="Lan S."/>
            <person name="Tsai W.C."/>
            <person name="Van de Peer Y."/>
            <person name="Liu Z.J."/>
        </authorList>
    </citation>
    <scope>NUCLEOTIDE SEQUENCE [LARGE SCALE GENOMIC DNA]</scope>
    <source>
        <strain evidence="1">Lor288</strain>
    </source>
</reference>
<name>A0ABR2N230_9ASPA</name>
<organism evidence="1 2">
    <name type="scientific">Platanthera guangdongensis</name>
    <dbReference type="NCBI Taxonomy" id="2320717"/>
    <lineage>
        <taxon>Eukaryota</taxon>
        <taxon>Viridiplantae</taxon>
        <taxon>Streptophyta</taxon>
        <taxon>Embryophyta</taxon>
        <taxon>Tracheophyta</taxon>
        <taxon>Spermatophyta</taxon>
        <taxon>Magnoliopsida</taxon>
        <taxon>Liliopsida</taxon>
        <taxon>Asparagales</taxon>
        <taxon>Orchidaceae</taxon>
        <taxon>Orchidoideae</taxon>
        <taxon>Orchideae</taxon>
        <taxon>Orchidinae</taxon>
        <taxon>Platanthera</taxon>
    </lineage>
</organism>
<sequence length="150" mass="16979">MIVLGEQQPLRHSTDLWANGSHFGHFLNPEPPPACCCLSPALPASPCLLLPPAQQPYYLFHPDVEDSTLRRFLKARDLDVKKAADFLLKHLAWRREAVPTGFISESEVQNELAQKKLFCQGFDKKGRPIGVAFGCKHNAWGRDLNEFKRK</sequence>
<evidence type="ECO:0000313" key="2">
    <source>
        <dbReference type="Proteomes" id="UP001412067"/>
    </source>
</evidence>
<dbReference type="InterPro" id="IPR036865">
    <property type="entry name" value="CRAL-TRIO_dom_sf"/>
</dbReference>
<protein>
    <recommendedName>
        <fullName evidence="3">CRAL/TRIO N-terminal domain-containing protein</fullName>
    </recommendedName>
</protein>
<evidence type="ECO:0000313" key="1">
    <source>
        <dbReference type="EMBL" id="KAK8970381.1"/>
    </source>
</evidence>
<dbReference type="PANTHER" id="PTHR46277:SF3">
    <property type="entry name" value="BINDING PROTEIN, PUTATIVE-RELATED"/>
    <property type="match status" value="1"/>
</dbReference>